<dbReference type="PANTHER" id="PTHR42702:SF1">
    <property type="entry name" value="REGULATORY PROTEIN FOR BETA-LACTAMASE"/>
    <property type="match status" value="1"/>
</dbReference>
<organism evidence="2">
    <name type="scientific">candidate division WOR-3 bacterium</name>
    <dbReference type="NCBI Taxonomy" id="2052148"/>
    <lineage>
        <taxon>Bacteria</taxon>
        <taxon>Bacteria division WOR-3</taxon>
    </lineage>
</organism>
<dbReference type="CDD" id="cd11535">
    <property type="entry name" value="NTP-PPase_SsMazG"/>
    <property type="match status" value="1"/>
</dbReference>
<evidence type="ECO:0000313" key="2">
    <source>
        <dbReference type="EMBL" id="HGD13095.1"/>
    </source>
</evidence>
<feature type="domain" description="NTP pyrophosphohydrolase MazG-like" evidence="1">
    <location>
        <begin position="26"/>
        <end position="85"/>
    </location>
</feature>
<protein>
    <submittedName>
        <fullName evidence="2">Nucleotide pyrophosphohydrolase</fullName>
    </submittedName>
</protein>
<dbReference type="Gene3D" id="1.10.287.1080">
    <property type="entry name" value="MazG-like"/>
    <property type="match status" value="1"/>
</dbReference>
<name>A0A7V3PTH2_UNCW3</name>
<dbReference type="Pfam" id="PF03819">
    <property type="entry name" value="MazG"/>
    <property type="match status" value="1"/>
</dbReference>
<keyword evidence="2" id="KW-0378">Hydrolase</keyword>
<accession>A0A7V3PTH2</accession>
<dbReference type="SUPFAM" id="SSF101386">
    <property type="entry name" value="all-alpha NTP pyrophosphatases"/>
    <property type="match status" value="1"/>
</dbReference>
<dbReference type="AlphaFoldDB" id="A0A7V3PTH2"/>
<dbReference type="PANTHER" id="PTHR42702">
    <property type="entry name" value="NUCLEOTIDE PYROPHOSPHOHYDROLASE"/>
    <property type="match status" value="1"/>
</dbReference>
<dbReference type="GO" id="GO:0016787">
    <property type="term" value="F:hydrolase activity"/>
    <property type="evidence" value="ECO:0007669"/>
    <property type="project" value="UniProtKB-KW"/>
</dbReference>
<proteinExistence type="predicted"/>
<evidence type="ECO:0000259" key="1">
    <source>
        <dbReference type="Pfam" id="PF03819"/>
    </source>
</evidence>
<gene>
    <name evidence="2" type="ORF">ENX16_03340</name>
</gene>
<dbReference type="EMBL" id="DTMZ01000075">
    <property type="protein sequence ID" value="HGD13095.1"/>
    <property type="molecule type" value="Genomic_DNA"/>
</dbReference>
<reference evidence="2" key="1">
    <citation type="journal article" date="2020" name="mSystems">
        <title>Genome- and Community-Level Interaction Insights into Carbon Utilization and Element Cycling Functions of Hydrothermarchaeota in Hydrothermal Sediment.</title>
        <authorList>
            <person name="Zhou Z."/>
            <person name="Liu Y."/>
            <person name="Xu W."/>
            <person name="Pan J."/>
            <person name="Luo Z.H."/>
            <person name="Li M."/>
        </authorList>
    </citation>
    <scope>NUCLEOTIDE SEQUENCE [LARGE SCALE GENOMIC DNA]</scope>
    <source>
        <strain evidence="2">SpSt-914</strain>
    </source>
</reference>
<dbReference type="InterPro" id="IPR004518">
    <property type="entry name" value="MazG-like_dom"/>
</dbReference>
<sequence length="110" mass="12463">MTIDQFQALIREIYFVKDRERGVDGTFRWLIEEVGELARSLRSGNRSAQEEEFADVFAWLVSLANLTGIDLGKACAKYRNGCPKCHFVPCRCVENPQFGIGDKEKEDSGD</sequence>
<comment type="caution">
    <text evidence="2">The sequence shown here is derived from an EMBL/GenBank/DDBJ whole genome shotgun (WGS) entry which is preliminary data.</text>
</comment>